<accession>A0A2T7PGR8</accession>
<dbReference type="OMA" id="DEKIPYW"/>
<dbReference type="GO" id="GO:0004197">
    <property type="term" value="F:cysteine-type endopeptidase activity"/>
    <property type="evidence" value="ECO:0007669"/>
    <property type="project" value="InterPro"/>
</dbReference>
<dbReference type="AlphaFoldDB" id="A0A2T7PGR8"/>
<dbReference type="GO" id="GO:0006508">
    <property type="term" value="P:proteolysis"/>
    <property type="evidence" value="ECO:0007669"/>
    <property type="project" value="UniProtKB-KW"/>
</dbReference>
<sequence>MRFLVLAALVATALASPVIDFGLLSDEEIEYINKVQTSWKAGRNFPKGATYVKNLMGVDMKKSLAYMKKHLKEKEYGELTALPDNFDARVQWPNCPTIKEVRDQGNCGSCWAFGAVEAMSDRICIKSNATQNFHLAAEDLLSCCKECGDGCDGGFPSAAWVYFDRDGIVTGGPYNSSQGCQPYEIPACDHHVVGHLKPCQGESQTPACSKKCEANYNSTFEKDKHFGARSYSVRGETRIMEELYTNGPVEAAFTVYSDFLQYKSGVYKHTSGSVLGGHAVKILGYGVESGEKYWLVANSWNPDWGDAGFFKILRGVNECGIESQIVAGEPKV</sequence>
<dbReference type="FunFam" id="3.90.70.10:FF:000031">
    <property type="entry name" value="Cathepsin B"/>
    <property type="match status" value="1"/>
</dbReference>
<dbReference type="Proteomes" id="UP000245119">
    <property type="component" value="Linkage Group LG4"/>
</dbReference>
<keyword evidence="13" id="KW-1185">Reference proteome</keyword>
<proteinExistence type="inferred from homology"/>
<comment type="similarity">
    <text evidence="1">Belongs to the peptidase C1 family.</text>
</comment>
<gene>
    <name evidence="12" type="ORF">C0Q70_08022</name>
</gene>
<dbReference type="STRING" id="400727.A0A2T7PGR8"/>
<dbReference type="PROSITE" id="PS00639">
    <property type="entry name" value="THIOL_PROTEASE_HIS"/>
    <property type="match status" value="1"/>
</dbReference>
<reference evidence="12 13" key="1">
    <citation type="submission" date="2018-04" db="EMBL/GenBank/DDBJ databases">
        <title>The genome of golden apple snail Pomacea canaliculata provides insight into stress tolerance and invasive adaptation.</title>
        <authorList>
            <person name="Liu C."/>
            <person name="Liu B."/>
            <person name="Ren Y."/>
            <person name="Zhang Y."/>
            <person name="Wang H."/>
            <person name="Li S."/>
            <person name="Jiang F."/>
            <person name="Yin L."/>
            <person name="Zhang G."/>
            <person name="Qian W."/>
            <person name="Fan W."/>
        </authorList>
    </citation>
    <scope>NUCLEOTIDE SEQUENCE [LARGE SCALE GENOMIC DNA]</scope>
    <source>
        <strain evidence="12">SZHN2017</strain>
        <tissue evidence="12">Muscle</tissue>
    </source>
</reference>
<feature type="signal peptide" evidence="10">
    <location>
        <begin position="1"/>
        <end position="15"/>
    </location>
</feature>
<dbReference type="InterPro" id="IPR000169">
    <property type="entry name" value="Pept_cys_AS"/>
</dbReference>
<dbReference type="Pfam" id="PF00112">
    <property type="entry name" value="Peptidase_C1"/>
    <property type="match status" value="1"/>
</dbReference>
<keyword evidence="6" id="KW-0865">Zymogen</keyword>
<evidence type="ECO:0000313" key="12">
    <source>
        <dbReference type="EMBL" id="PVD32580.1"/>
    </source>
</evidence>
<dbReference type="SMART" id="SM00645">
    <property type="entry name" value="Pept_C1"/>
    <property type="match status" value="1"/>
</dbReference>
<dbReference type="InterPro" id="IPR025661">
    <property type="entry name" value="Pept_asp_AS"/>
</dbReference>
<evidence type="ECO:0000259" key="11">
    <source>
        <dbReference type="SMART" id="SM00645"/>
    </source>
</evidence>
<evidence type="ECO:0000256" key="6">
    <source>
        <dbReference type="ARBA" id="ARBA00023145"/>
    </source>
</evidence>
<dbReference type="OrthoDB" id="640249at2759"/>
<dbReference type="InterPro" id="IPR025660">
    <property type="entry name" value="Pept_his_AS"/>
</dbReference>
<organism evidence="12 13">
    <name type="scientific">Pomacea canaliculata</name>
    <name type="common">Golden apple snail</name>
    <dbReference type="NCBI Taxonomy" id="400727"/>
    <lineage>
        <taxon>Eukaryota</taxon>
        <taxon>Metazoa</taxon>
        <taxon>Spiralia</taxon>
        <taxon>Lophotrochozoa</taxon>
        <taxon>Mollusca</taxon>
        <taxon>Gastropoda</taxon>
        <taxon>Caenogastropoda</taxon>
        <taxon>Architaenioglossa</taxon>
        <taxon>Ampullarioidea</taxon>
        <taxon>Ampullariidae</taxon>
        <taxon>Pomacea</taxon>
    </lineage>
</organism>
<dbReference type="EMBL" id="PZQS01000004">
    <property type="protein sequence ID" value="PVD32580.1"/>
    <property type="molecule type" value="Genomic_DNA"/>
</dbReference>
<evidence type="ECO:0000256" key="7">
    <source>
        <dbReference type="ARBA" id="ARBA00023157"/>
    </source>
</evidence>
<dbReference type="InterPro" id="IPR012599">
    <property type="entry name" value="Propeptide_C1A"/>
</dbReference>
<name>A0A2T7PGR8_POMCA</name>
<keyword evidence="5" id="KW-0788">Thiol protease</keyword>
<evidence type="ECO:0000256" key="10">
    <source>
        <dbReference type="SAM" id="SignalP"/>
    </source>
</evidence>
<dbReference type="PROSITE" id="PS00640">
    <property type="entry name" value="THIOL_PROTEASE_ASN"/>
    <property type="match status" value="1"/>
</dbReference>
<feature type="chain" id="PRO_5015396200" description="Cathepsin B-like cysteine proteinase" evidence="10">
    <location>
        <begin position="16"/>
        <end position="332"/>
    </location>
</feature>
<comment type="caution">
    <text evidence="12">The sequence shown here is derived from an EMBL/GenBank/DDBJ whole genome shotgun (WGS) entry which is preliminary data.</text>
</comment>
<dbReference type="Pfam" id="PF08127">
    <property type="entry name" value="Propeptide_C1"/>
    <property type="match status" value="1"/>
</dbReference>
<dbReference type="SUPFAM" id="SSF54001">
    <property type="entry name" value="Cysteine proteinases"/>
    <property type="match status" value="1"/>
</dbReference>
<evidence type="ECO:0000256" key="3">
    <source>
        <dbReference type="ARBA" id="ARBA00022729"/>
    </source>
</evidence>
<dbReference type="InterPro" id="IPR000668">
    <property type="entry name" value="Peptidase_C1A_C"/>
</dbReference>
<dbReference type="PANTHER" id="PTHR12411">
    <property type="entry name" value="CYSTEINE PROTEASE FAMILY C1-RELATED"/>
    <property type="match status" value="1"/>
</dbReference>
<evidence type="ECO:0000256" key="8">
    <source>
        <dbReference type="ARBA" id="ARBA00055576"/>
    </source>
</evidence>
<evidence type="ECO:0000256" key="4">
    <source>
        <dbReference type="ARBA" id="ARBA00022801"/>
    </source>
</evidence>
<evidence type="ECO:0000256" key="1">
    <source>
        <dbReference type="ARBA" id="ARBA00008455"/>
    </source>
</evidence>
<dbReference type="CDD" id="cd02620">
    <property type="entry name" value="Peptidase_C1A_CathepsinB"/>
    <property type="match status" value="1"/>
</dbReference>
<evidence type="ECO:0000256" key="9">
    <source>
        <dbReference type="ARBA" id="ARBA00073107"/>
    </source>
</evidence>
<evidence type="ECO:0000256" key="5">
    <source>
        <dbReference type="ARBA" id="ARBA00022807"/>
    </source>
</evidence>
<dbReference type="InterPro" id="IPR013128">
    <property type="entry name" value="Peptidase_C1A"/>
</dbReference>
<keyword evidence="3 10" id="KW-0732">Signal</keyword>
<dbReference type="InterPro" id="IPR038765">
    <property type="entry name" value="Papain-like_cys_pep_sf"/>
</dbReference>
<comment type="function">
    <text evidence="8">Thiol protease. Has a role as a digestive enzyme.</text>
</comment>
<evidence type="ECO:0000256" key="2">
    <source>
        <dbReference type="ARBA" id="ARBA00022670"/>
    </source>
</evidence>
<protein>
    <recommendedName>
        <fullName evidence="9">Cathepsin B-like cysteine proteinase</fullName>
    </recommendedName>
</protein>
<keyword evidence="2" id="KW-0645">Protease</keyword>
<dbReference type="PROSITE" id="PS00139">
    <property type="entry name" value="THIOL_PROTEASE_CYS"/>
    <property type="match status" value="1"/>
</dbReference>
<dbReference type="PRINTS" id="PR00705">
    <property type="entry name" value="PAPAIN"/>
</dbReference>
<keyword evidence="4" id="KW-0378">Hydrolase</keyword>
<feature type="domain" description="Peptidase C1A papain C-terminal" evidence="11">
    <location>
        <begin position="82"/>
        <end position="329"/>
    </location>
</feature>
<evidence type="ECO:0000313" key="13">
    <source>
        <dbReference type="Proteomes" id="UP000245119"/>
    </source>
</evidence>
<keyword evidence="7" id="KW-1015">Disulfide bond</keyword>
<dbReference type="Gene3D" id="3.90.70.10">
    <property type="entry name" value="Cysteine proteinases"/>
    <property type="match status" value="1"/>
</dbReference>